<organism evidence="3 4">
    <name type="scientific">Clavibacter michiganensis subsp. michiganensis</name>
    <dbReference type="NCBI Taxonomy" id="33013"/>
    <lineage>
        <taxon>Bacteria</taxon>
        <taxon>Bacillati</taxon>
        <taxon>Actinomycetota</taxon>
        <taxon>Actinomycetes</taxon>
        <taxon>Micrococcales</taxon>
        <taxon>Microbacteriaceae</taxon>
        <taxon>Clavibacter</taxon>
    </lineage>
</organism>
<evidence type="ECO:0000313" key="3">
    <source>
        <dbReference type="EMBL" id="OUE01215.1"/>
    </source>
</evidence>
<name>A0A251XFI0_CLAMM</name>
<protein>
    <recommendedName>
        <fullName evidence="2">ER-bound oxygenase mpaB/mpaB'/Rubber oxygenase catalytic domain-containing protein</fullName>
    </recommendedName>
</protein>
<keyword evidence="4" id="KW-1185">Reference proteome</keyword>
<dbReference type="AlphaFoldDB" id="A0A251XFI0"/>
<evidence type="ECO:0000259" key="2">
    <source>
        <dbReference type="Pfam" id="PF09995"/>
    </source>
</evidence>
<dbReference type="PANTHER" id="PTHR36151:SF3">
    <property type="entry name" value="ER-BOUND OXYGENASE MPAB_MPAB'_RUBBER OXYGENASE CATALYTIC DOMAIN-CONTAINING PROTEIN"/>
    <property type="match status" value="1"/>
</dbReference>
<dbReference type="GO" id="GO:0016491">
    <property type="term" value="F:oxidoreductase activity"/>
    <property type="evidence" value="ECO:0007669"/>
    <property type="project" value="InterPro"/>
</dbReference>
<dbReference type="InterPro" id="IPR018713">
    <property type="entry name" value="MPAB/Lcp_cat_dom"/>
</dbReference>
<reference evidence="3 4" key="1">
    <citation type="submission" date="2016-08" db="EMBL/GenBank/DDBJ databases">
        <title>Genome sequence of Clavibacter michiganensis subsp. michiganensis strain CASJ007.</title>
        <authorList>
            <person name="Thapa S.P."/>
            <person name="Coaker G."/>
        </authorList>
    </citation>
    <scope>NUCLEOTIDE SEQUENCE [LARGE SCALE GENOMIC DNA]</scope>
    <source>
        <strain evidence="3">CASJ007</strain>
    </source>
</reference>
<sequence>MDVSRFADRWKSHILETFSADSEGRPQWIQDLEDGDDAGWFGPGSAVWAVHGGMPTLVAGIRALLMQTLHPGAMAGVHDWSRYREDPLGRLAGTVRWVITTSFGDRDTAVDVSRRVRGYHRKVQGTYVDGHGVERPYSANDPDLLAWVHMVFTDAFLSTHMQWGPPIPGGPDRYVAEWAKAGELMGVEAPPRSHAELHAQIDAFHDQGLLRANERTRETISFLREPPLRASMLPAYRVLFAGAVASLEPRYRQLLGLDRASFGPFPLPALASTRVMLGVAGRVMGEQSTSHEAALKRIARLEGGSSASAPDGAAEPCPGRGDDTGHRAQPAA</sequence>
<dbReference type="PANTHER" id="PTHR36151">
    <property type="entry name" value="BLR2777 PROTEIN"/>
    <property type="match status" value="1"/>
</dbReference>
<feature type="region of interest" description="Disordered" evidence="1">
    <location>
        <begin position="301"/>
        <end position="332"/>
    </location>
</feature>
<gene>
    <name evidence="3" type="ORF">CMMCAS07_12980</name>
</gene>
<dbReference type="Proteomes" id="UP000195062">
    <property type="component" value="Unassembled WGS sequence"/>
</dbReference>
<evidence type="ECO:0000313" key="4">
    <source>
        <dbReference type="Proteomes" id="UP000195062"/>
    </source>
</evidence>
<dbReference type="RefSeq" id="WP_153259691.1">
    <property type="nucleotide sequence ID" value="NZ_JAVDJH010000049.1"/>
</dbReference>
<feature type="compositionally biased region" description="Low complexity" evidence="1">
    <location>
        <begin position="303"/>
        <end position="314"/>
    </location>
</feature>
<comment type="caution">
    <text evidence="3">The sequence shown here is derived from an EMBL/GenBank/DDBJ whole genome shotgun (WGS) entry which is preliminary data.</text>
</comment>
<dbReference type="EMBL" id="MDHH01000003">
    <property type="protein sequence ID" value="OUE01215.1"/>
    <property type="molecule type" value="Genomic_DNA"/>
</dbReference>
<feature type="domain" description="ER-bound oxygenase mpaB/mpaB'/Rubber oxygenase catalytic" evidence="2">
    <location>
        <begin position="48"/>
        <end position="260"/>
    </location>
</feature>
<proteinExistence type="predicted"/>
<evidence type="ECO:0000256" key="1">
    <source>
        <dbReference type="SAM" id="MobiDB-lite"/>
    </source>
</evidence>
<accession>A0A251XFI0</accession>
<dbReference type="Pfam" id="PF09995">
    <property type="entry name" value="MPAB_Lcp_cat"/>
    <property type="match status" value="1"/>
</dbReference>